<dbReference type="HOGENOM" id="CLU_2370576_0_0_6"/>
<protein>
    <recommendedName>
        <fullName evidence="3">HicA-like toxin of HicAB toxin-antitoxin system</fullName>
    </recommendedName>
</protein>
<keyword evidence="2" id="KW-1185">Reference proteome</keyword>
<reference evidence="1 2" key="1">
    <citation type="journal article" date="2011" name="J. Bacteriol.">
        <title>Complete Genome Sequence of the Aerobic Marine Methanotroph Methylomonas methanica MC09.</title>
        <authorList>
            <person name="Boden R."/>
            <person name="Cunliffe M."/>
            <person name="Scanlan J."/>
            <person name="Moussard H."/>
            <person name="Kits K.D."/>
            <person name="Klotz M.G."/>
            <person name="Jetten M.S."/>
            <person name="Vuilleumier S."/>
            <person name="Han J."/>
            <person name="Peters L."/>
            <person name="Mikhailova N."/>
            <person name="Teshima H."/>
            <person name="Tapia R."/>
            <person name="Kyrpides N."/>
            <person name="Ivanova N."/>
            <person name="Pagani I."/>
            <person name="Cheng J.F."/>
            <person name="Goodwin L."/>
            <person name="Han C."/>
            <person name="Hauser L."/>
            <person name="Land M.L."/>
            <person name="Lapidus A."/>
            <person name="Lucas S."/>
            <person name="Pitluck S."/>
            <person name="Woyke T."/>
            <person name="Stein L."/>
            <person name="Murrell J.C."/>
        </authorList>
    </citation>
    <scope>NUCLEOTIDE SEQUENCE [LARGE SCALE GENOMIC DNA]</scope>
    <source>
        <strain evidence="1 2">MC09</strain>
    </source>
</reference>
<dbReference type="OrthoDB" id="5770913at2"/>
<sequence length="98" mass="10960">MSAKLRIQSAIETLQQHKTNLCCEEVKSLLQDLGFEVRDGKQGGHKIFVHPGLPSFMSGSFNCGHGKNPEIKPGYIGKIIKVLRQYNDELEAYLEKTA</sequence>
<dbReference type="AlphaFoldDB" id="G0A056"/>
<organism evidence="1 2">
    <name type="scientific">Methylomonas methanica (strain DSM 25384 / MC09)</name>
    <dbReference type="NCBI Taxonomy" id="857087"/>
    <lineage>
        <taxon>Bacteria</taxon>
        <taxon>Pseudomonadati</taxon>
        <taxon>Pseudomonadota</taxon>
        <taxon>Gammaproteobacteria</taxon>
        <taxon>Methylococcales</taxon>
        <taxon>Methylococcaceae</taxon>
        <taxon>Methylomonas</taxon>
    </lineage>
</organism>
<dbReference type="SUPFAM" id="SSF54786">
    <property type="entry name" value="YcfA/nrd intein domain"/>
    <property type="match status" value="1"/>
</dbReference>
<dbReference type="Pfam" id="PF07927">
    <property type="entry name" value="HicA_toxin"/>
    <property type="match status" value="1"/>
</dbReference>
<dbReference type="EMBL" id="CP002738">
    <property type="protein sequence ID" value="AEG01195.1"/>
    <property type="molecule type" value="Genomic_DNA"/>
</dbReference>
<gene>
    <name evidence="1" type="ordered locus">Metme_2813</name>
</gene>
<dbReference type="Proteomes" id="UP000008888">
    <property type="component" value="Chromosome"/>
</dbReference>
<dbReference type="STRING" id="857087.Metme_2813"/>
<dbReference type="GO" id="GO:0003729">
    <property type="term" value="F:mRNA binding"/>
    <property type="evidence" value="ECO:0007669"/>
    <property type="project" value="InterPro"/>
</dbReference>
<evidence type="ECO:0000313" key="2">
    <source>
        <dbReference type="Proteomes" id="UP000008888"/>
    </source>
</evidence>
<proteinExistence type="predicted"/>
<dbReference type="KEGG" id="mmt:Metme_2813"/>
<reference key="2">
    <citation type="submission" date="2011-05" db="EMBL/GenBank/DDBJ databases">
        <title>Complete genome sequence of the aerobic marine methanotroph Methylomonas methanica MC09.</title>
        <authorList>
            <person name="Boden R."/>
            <person name="Cunliffe M."/>
            <person name="Scanlan J."/>
            <person name="Moussard H."/>
            <person name="Kits K.D."/>
            <person name="Klotz M."/>
            <person name="Jetten M."/>
            <person name="Vuilleumier S."/>
            <person name="Han J."/>
            <person name="Peters L."/>
            <person name="Mikhailova N."/>
            <person name="Teshima H."/>
            <person name="Tapia R."/>
            <person name="Kyrpides N."/>
            <person name="Ivanova N."/>
            <person name="Pagani I."/>
            <person name="Cheng J.-F."/>
            <person name="Goodwin L."/>
            <person name="Han C."/>
            <person name="Hauser L."/>
            <person name="Land M."/>
            <person name="Lapidus A."/>
            <person name="Lucas S."/>
            <person name="Pitluck S."/>
            <person name="Woyke T."/>
            <person name="Stein L.Y."/>
            <person name="Murrell C."/>
        </authorList>
    </citation>
    <scope>NUCLEOTIDE SEQUENCE</scope>
    <source>
        <strain>MC09</strain>
    </source>
</reference>
<dbReference type="InterPro" id="IPR012933">
    <property type="entry name" value="HicA_mRNA_interferase"/>
</dbReference>
<evidence type="ECO:0008006" key="3">
    <source>
        <dbReference type="Google" id="ProtNLM"/>
    </source>
</evidence>
<name>G0A056_METMM</name>
<dbReference type="RefSeq" id="WP_013819429.1">
    <property type="nucleotide sequence ID" value="NC_015572.1"/>
</dbReference>
<accession>G0A056</accession>
<reference evidence="2" key="3">
    <citation type="submission" date="2011-05" db="EMBL/GenBank/DDBJ databases">
        <title>Complete sequence of Methylomonas methanica MC09.</title>
        <authorList>
            <consortium name="US DOE Joint Genome Institute"/>
            <person name="Lucas S."/>
            <person name="Han J."/>
            <person name="Lapidus A."/>
            <person name="Cheng J.-F."/>
            <person name="Goodwin L."/>
            <person name="Pitluck S."/>
            <person name="Peters L."/>
            <person name="Mikhailova N."/>
            <person name="Teshima H."/>
            <person name="Han C."/>
            <person name="Tapia R."/>
            <person name="Land M."/>
            <person name="Hauser L."/>
            <person name="Kyrpides N."/>
            <person name="Ivanova N."/>
            <person name="Pagani I."/>
            <person name="Stein L."/>
            <person name="Woyke T."/>
        </authorList>
    </citation>
    <scope>NUCLEOTIDE SEQUENCE [LARGE SCALE GENOMIC DNA]</scope>
    <source>
        <strain evidence="2">MC09</strain>
    </source>
</reference>
<evidence type="ECO:0000313" key="1">
    <source>
        <dbReference type="EMBL" id="AEG01195.1"/>
    </source>
</evidence>